<dbReference type="EMBL" id="JBBNAF010000008">
    <property type="protein sequence ID" value="KAK9120776.1"/>
    <property type="molecule type" value="Genomic_DNA"/>
</dbReference>
<keyword evidence="3" id="KW-1185">Reference proteome</keyword>
<feature type="compositionally biased region" description="Basic and acidic residues" evidence="1">
    <location>
        <begin position="10"/>
        <end position="34"/>
    </location>
</feature>
<name>A0AAP0NYC2_9MAGN</name>
<comment type="caution">
    <text evidence="2">The sequence shown here is derived from an EMBL/GenBank/DDBJ whole genome shotgun (WGS) entry which is preliminary data.</text>
</comment>
<reference evidence="2 3" key="1">
    <citation type="submission" date="2024-01" db="EMBL/GenBank/DDBJ databases">
        <title>Genome assemblies of Stephania.</title>
        <authorList>
            <person name="Yang L."/>
        </authorList>
    </citation>
    <scope>NUCLEOTIDE SEQUENCE [LARGE SCALE GENOMIC DNA]</scope>
    <source>
        <strain evidence="2">YNDBR</strain>
        <tissue evidence="2">Leaf</tissue>
    </source>
</reference>
<proteinExistence type="predicted"/>
<dbReference type="AlphaFoldDB" id="A0AAP0NYC2"/>
<evidence type="ECO:0000313" key="3">
    <source>
        <dbReference type="Proteomes" id="UP001420932"/>
    </source>
</evidence>
<organism evidence="2 3">
    <name type="scientific">Stephania yunnanensis</name>
    <dbReference type="NCBI Taxonomy" id="152371"/>
    <lineage>
        <taxon>Eukaryota</taxon>
        <taxon>Viridiplantae</taxon>
        <taxon>Streptophyta</taxon>
        <taxon>Embryophyta</taxon>
        <taxon>Tracheophyta</taxon>
        <taxon>Spermatophyta</taxon>
        <taxon>Magnoliopsida</taxon>
        <taxon>Ranunculales</taxon>
        <taxon>Menispermaceae</taxon>
        <taxon>Menispermoideae</taxon>
        <taxon>Cissampelideae</taxon>
        <taxon>Stephania</taxon>
    </lineage>
</organism>
<accession>A0AAP0NYC2</accession>
<gene>
    <name evidence="2" type="ORF">Syun_018393</name>
</gene>
<evidence type="ECO:0000256" key="1">
    <source>
        <dbReference type="SAM" id="MobiDB-lite"/>
    </source>
</evidence>
<feature type="region of interest" description="Disordered" evidence="1">
    <location>
        <begin position="1"/>
        <end position="34"/>
    </location>
</feature>
<dbReference type="Proteomes" id="UP001420932">
    <property type="component" value="Unassembled WGS sequence"/>
</dbReference>
<protein>
    <submittedName>
        <fullName evidence="2">Uncharacterized protein</fullName>
    </submittedName>
</protein>
<sequence>MKTRRRKRKQREEKISRKGGREKGGRTLDSSERGDNLELCQSKIARDHSLQLVMKLVKYKL</sequence>
<evidence type="ECO:0000313" key="2">
    <source>
        <dbReference type="EMBL" id="KAK9120776.1"/>
    </source>
</evidence>